<evidence type="ECO:0000313" key="2">
    <source>
        <dbReference type="Proteomes" id="UP000093000"/>
    </source>
</evidence>
<dbReference type="EMBL" id="LUGH01002371">
    <property type="protein sequence ID" value="OBZ80243.1"/>
    <property type="molecule type" value="Genomic_DNA"/>
</dbReference>
<dbReference type="Proteomes" id="UP000093000">
    <property type="component" value="Unassembled WGS sequence"/>
</dbReference>
<gene>
    <name evidence="1" type="ORF">A0J61_11708</name>
</gene>
<dbReference type="OrthoDB" id="2350305at2759"/>
<evidence type="ECO:0000313" key="1">
    <source>
        <dbReference type="EMBL" id="OBZ80243.1"/>
    </source>
</evidence>
<dbReference type="InParanoid" id="A0A1C7MTT4"/>
<accession>A0A1C7MTT4</accession>
<dbReference type="AlphaFoldDB" id="A0A1C7MTT4"/>
<comment type="caution">
    <text evidence="1">The sequence shown here is derived from an EMBL/GenBank/DDBJ whole genome shotgun (WGS) entry which is preliminary data.</text>
</comment>
<keyword evidence="2" id="KW-1185">Reference proteome</keyword>
<reference evidence="1 2" key="1">
    <citation type="submission" date="2016-03" db="EMBL/GenBank/DDBJ databases">
        <title>Choanephora cucurbitarum.</title>
        <authorList>
            <person name="Min B."/>
            <person name="Park H."/>
            <person name="Park J.-H."/>
            <person name="Shin H.-D."/>
            <person name="Choi I.-G."/>
        </authorList>
    </citation>
    <scope>NUCLEOTIDE SEQUENCE [LARGE SCALE GENOMIC DNA]</scope>
    <source>
        <strain evidence="1 2">KUS-F28377</strain>
    </source>
</reference>
<sequence length="104" mass="11886">MSNIRVRLTVDQKIKIFDENLKGKLDQVEHGGWAMEKFALSKPLVQQTILKIFSSADELHSNISLKTSRKSAKGSKYPQLDAEVEKYVEDMNNLNQHINKESVI</sequence>
<organism evidence="1 2">
    <name type="scientific">Choanephora cucurbitarum</name>
    <dbReference type="NCBI Taxonomy" id="101091"/>
    <lineage>
        <taxon>Eukaryota</taxon>
        <taxon>Fungi</taxon>
        <taxon>Fungi incertae sedis</taxon>
        <taxon>Mucoromycota</taxon>
        <taxon>Mucoromycotina</taxon>
        <taxon>Mucoromycetes</taxon>
        <taxon>Mucorales</taxon>
        <taxon>Mucorineae</taxon>
        <taxon>Choanephoraceae</taxon>
        <taxon>Choanephoroideae</taxon>
        <taxon>Choanephora</taxon>
    </lineage>
</organism>
<proteinExistence type="predicted"/>
<name>A0A1C7MTT4_9FUNG</name>
<protein>
    <submittedName>
        <fullName evidence="1">Uncharacterized protein</fullName>
    </submittedName>
</protein>